<comment type="caution">
    <text evidence="1">The sequence shown here is derived from an EMBL/GenBank/DDBJ whole genome shotgun (WGS) entry which is preliminary data.</text>
</comment>
<gene>
    <name evidence="1" type="ORF">FHR94_000119</name>
</gene>
<dbReference type="Proteomes" id="UP000547614">
    <property type="component" value="Unassembled WGS sequence"/>
</dbReference>
<protein>
    <submittedName>
        <fullName evidence="1">Uncharacterized protein</fullName>
    </submittedName>
</protein>
<evidence type="ECO:0000313" key="1">
    <source>
        <dbReference type="EMBL" id="MBB3188901.1"/>
    </source>
</evidence>
<reference evidence="1 2" key="1">
    <citation type="submission" date="2020-08" db="EMBL/GenBank/DDBJ databases">
        <title>Genomic Encyclopedia of Type Strains, Phase III (KMG-III): the genomes of soil and plant-associated and newly described type strains.</title>
        <authorList>
            <person name="Whitman W."/>
        </authorList>
    </citation>
    <scope>NUCLEOTIDE SEQUENCE [LARGE SCALE GENOMIC DNA]</scope>
    <source>
        <strain evidence="1 2">CECT 7282</strain>
    </source>
</reference>
<sequence length="37" mass="4160">MAAPSVDIAVVGDSGMPGYLSTRYVEPRFNRRYNRGR</sequence>
<evidence type="ECO:0000313" key="2">
    <source>
        <dbReference type="Proteomes" id="UP000547614"/>
    </source>
</evidence>
<dbReference type="EMBL" id="JACHXP010000001">
    <property type="protein sequence ID" value="MBB3188901.1"/>
    <property type="molecule type" value="Genomic_DNA"/>
</dbReference>
<keyword evidence="2" id="KW-1185">Reference proteome</keyword>
<proteinExistence type="predicted"/>
<dbReference type="AlphaFoldDB" id="A0A839V133"/>
<organism evidence="1 2">
    <name type="scientific">Halomonas cerina</name>
    <dbReference type="NCBI Taxonomy" id="447424"/>
    <lineage>
        <taxon>Bacteria</taxon>
        <taxon>Pseudomonadati</taxon>
        <taxon>Pseudomonadota</taxon>
        <taxon>Gammaproteobacteria</taxon>
        <taxon>Oceanospirillales</taxon>
        <taxon>Halomonadaceae</taxon>
        <taxon>Halomonas</taxon>
    </lineage>
</organism>
<accession>A0A839V133</accession>
<name>A0A839V133_9GAMM</name>